<organism evidence="2 3">
    <name type="scientific">Oryza meyeriana var. granulata</name>
    <dbReference type="NCBI Taxonomy" id="110450"/>
    <lineage>
        <taxon>Eukaryota</taxon>
        <taxon>Viridiplantae</taxon>
        <taxon>Streptophyta</taxon>
        <taxon>Embryophyta</taxon>
        <taxon>Tracheophyta</taxon>
        <taxon>Spermatophyta</taxon>
        <taxon>Magnoliopsida</taxon>
        <taxon>Liliopsida</taxon>
        <taxon>Poales</taxon>
        <taxon>Poaceae</taxon>
        <taxon>BOP clade</taxon>
        <taxon>Oryzoideae</taxon>
        <taxon>Oryzeae</taxon>
        <taxon>Oryzinae</taxon>
        <taxon>Oryza</taxon>
        <taxon>Oryza meyeriana</taxon>
    </lineage>
</organism>
<sequence length="84" mass="9172">MVDQHDGSRVALATMLRLVWQSKDGGEDGGASGPQRERRGGKVDLSAVHSADQRWHMPRTEGRSSDRRAICCDSKCDAPNLASH</sequence>
<protein>
    <submittedName>
        <fullName evidence="2">Uncharacterized protein</fullName>
    </submittedName>
</protein>
<keyword evidence="3" id="KW-1185">Reference proteome</keyword>
<name>A0A6G1C9R6_9ORYZ</name>
<dbReference type="Proteomes" id="UP000479710">
    <property type="component" value="Unassembled WGS sequence"/>
</dbReference>
<gene>
    <name evidence="2" type="ORF">E2562_027282</name>
</gene>
<feature type="compositionally biased region" description="Basic and acidic residues" evidence="1">
    <location>
        <begin position="51"/>
        <end position="69"/>
    </location>
</feature>
<reference evidence="2 3" key="1">
    <citation type="submission" date="2019-11" db="EMBL/GenBank/DDBJ databases">
        <title>Whole genome sequence of Oryza granulata.</title>
        <authorList>
            <person name="Li W."/>
        </authorList>
    </citation>
    <scope>NUCLEOTIDE SEQUENCE [LARGE SCALE GENOMIC DNA]</scope>
    <source>
        <strain evidence="3">cv. Menghai</strain>
        <tissue evidence="2">Leaf</tissue>
    </source>
</reference>
<feature type="region of interest" description="Disordered" evidence="1">
    <location>
        <begin position="21"/>
        <end position="69"/>
    </location>
</feature>
<accession>A0A6G1C9R6</accession>
<evidence type="ECO:0000313" key="3">
    <source>
        <dbReference type="Proteomes" id="UP000479710"/>
    </source>
</evidence>
<dbReference type="EMBL" id="SPHZ02000010">
    <property type="protein sequence ID" value="KAF0896757.1"/>
    <property type="molecule type" value="Genomic_DNA"/>
</dbReference>
<evidence type="ECO:0000256" key="1">
    <source>
        <dbReference type="SAM" id="MobiDB-lite"/>
    </source>
</evidence>
<evidence type="ECO:0000313" key="2">
    <source>
        <dbReference type="EMBL" id="KAF0896757.1"/>
    </source>
</evidence>
<dbReference type="AlphaFoldDB" id="A0A6G1C9R6"/>
<proteinExistence type="predicted"/>
<comment type="caution">
    <text evidence="2">The sequence shown here is derived from an EMBL/GenBank/DDBJ whole genome shotgun (WGS) entry which is preliminary data.</text>
</comment>